<name>E3H1I6_ROTDC</name>
<protein>
    <submittedName>
        <fullName evidence="1">Uncharacterized protein</fullName>
    </submittedName>
</protein>
<dbReference type="KEGG" id="rdn:HMPREF0733_10655"/>
<gene>
    <name evidence="1" type="ordered locus">HMPREF0733_10655</name>
</gene>
<proteinExistence type="predicted"/>
<accession>E3H1I6</accession>
<dbReference type="AlphaFoldDB" id="E3H1I6"/>
<reference evidence="2" key="1">
    <citation type="submission" date="2010-10" db="EMBL/GenBank/DDBJ databases">
        <title>The complete genome of Rothia dentocariosa ATCC 17931.</title>
        <authorList>
            <person name="Muzny D."/>
            <person name="Qin X."/>
            <person name="Buhay C."/>
            <person name="Dugan-Rocha S."/>
            <person name="Ding Y."/>
            <person name="Chen G."/>
            <person name="Hawes A."/>
            <person name="Holder M."/>
            <person name="Jhangiani S."/>
            <person name="Johnson A."/>
            <person name="Khan Z."/>
            <person name="Li Z."/>
            <person name="Liu W."/>
            <person name="Liu X."/>
            <person name="Perez L."/>
            <person name="Shen H."/>
            <person name="Wang Q."/>
            <person name="Watt J."/>
            <person name="Xi L."/>
            <person name="Xin Y."/>
            <person name="Zhou J."/>
            <person name="Deng J."/>
            <person name="Jiang H."/>
            <person name="Liu Y."/>
            <person name="Qu J."/>
            <person name="Song X.-Z."/>
            <person name="Zhang L."/>
            <person name="Villasana D."/>
            <person name="Johnson A."/>
            <person name="Liu J."/>
            <person name="Liyanage D."/>
            <person name="Lorensuhewa L."/>
            <person name="Robinson T."/>
            <person name="Song A."/>
            <person name="Song B.-B."/>
            <person name="Dinh H."/>
            <person name="Thornton R."/>
            <person name="Coyle M."/>
            <person name="Francisco L."/>
            <person name="Jackson L."/>
            <person name="Javaid M."/>
            <person name="Korchina V."/>
            <person name="Kovar C."/>
            <person name="Mata R."/>
            <person name="Mathew T."/>
            <person name="Ngo R."/>
            <person name="Nguyen L."/>
            <person name="Nguyen N."/>
            <person name="Okwuonu G."/>
            <person name="Ongeri F."/>
            <person name="Pham C."/>
            <person name="Simmons D."/>
            <person name="Wilczek-Boney K."/>
            <person name="Hale W."/>
            <person name="Jakkamsetti A."/>
            <person name="Pham P."/>
            <person name="Ruth R."/>
            <person name="San Lucas F."/>
            <person name="Warren J."/>
            <person name="Zhang J."/>
            <person name="Zhao Z."/>
            <person name="Zhou C."/>
            <person name="Zhu D."/>
            <person name="Lee S."/>
            <person name="Bess C."/>
            <person name="Blankenburg K."/>
            <person name="Forbes L."/>
            <person name="Fu Q."/>
            <person name="Gubbala S."/>
            <person name="Hirani K."/>
            <person name="Jayaseelan J.C."/>
            <person name="Lara F."/>
            <person name="Munidasa M."/>
            <person name="Palculict T."/>
            <person name="Patil S."/>
            <person name="Pu L.-L."/>
            <person name="Saada N."/>
            <person name="Tang L."/>
            <person name="Weissenberger G."/>
            <person name="Zhu Y."/>
            <person name="Hemphill L."/>
            <person name="Shang Y."/>
            <person name="Youmans B."/>
            <person name="Ayvaz T."/>
            <person name="Ross M."/>
            <person name="Santibanez J."/>
            <person name="Aqrawi P."/>
            <person name="Gross S."/>
            <person name="Joshi V."/>
            <person name="Fowler G."/>
            <person name="Nazareth L."/>
            <person name="Reid J."/>
            <person name="Worley K."/>
            <person name="Petrosino J."/>
            <person name="Highlander S."/>
            <person name="Gibbs R."/>
        </authorList>
    </citation>
    <scope>NUCLEOTIDE SEQUENCE [LARGE SCALE GENOMIC DNA]</scope>
    <source>
        <strain evidence="2">ATCC 17931 / CDC X599 / XDIA</strain>
    </source>
</reference>
<dbReference type="EMBL" id="CP002280">
    <property type="protein sequence ID" value="ADP40113.1"/>
    <property type="molecule type" value="Genomic_DNA"/>
</dbReference>
<organism evidence="1 2">
    <name type="scientific">Rothia dentocariosa (strain ATCC 17931 / CDC X599 / XDIA)</name>
    <dbReference type="NCBI Taxonomy" id="762948"/>
    <lineage>
        <taxon>Bacteria</taxon>
        <taxon>Bacillati</taxon>
        <taxon>Actinomycetota</taxon>
        <taxon>Actinomycetes</taxon>
        <taxon>Micrococcales</taxon>
        <taxon>Micrococcaceae</taxon>
        <taxon>Rothia</taxon>
    </lineage>
</organism>
<evidence type="ECO:0000313" key="1">
    <source>
        <dbReference type="EMBL" id="ADP40113.1"/>
    </source>
</evidence>
<evidence type="ECO:0000313" key="2">
    <source>
        <dbReference type="Proteomes" id="UP000000387"/>
    </source>
</evidence>
<sequence>MYSTGACPFPYMHDSATASHTKQPDMPRLNVLFMTNILD</sequence>
<dbReference type="Proteomes" id="UP000000387">
    <property type="component" value="Chromosome"/>
</dbReference>
<dbReference type="HOGENOM" id="CLU_3316379_0_0_11"/>